<proteinExistence type="predicted"/>
<organism evidence="1">
    <name type="scientific">Bird deltacoronavirus CalidrisCN24</name>
    <dbReference type="NCBI Taxonomy" id="3237949"/>
    <lineage>
        <taxon>Viruses</taxon>
        <taxon>Riboviria</taxon>
        <taxon>Orthornavirae</taxon>
        <taxon>Pisuviricota</taxon>
        <taxon>Pisoniviricetes</taxon>
        <taxon>Nidovirales</taxon>
        <taxon>Cornidovirineae</taxon>
        <taxon>Coronaviridae</taxon>
        <taxon>Orthocoronavirinae</taxon>
        <taxon>Deltacoronavirus</taxon>
    </lineage>
</organism>
<sequence length="127" mass="14225">MSRRTKLTYPLALQNVLLVPHSCSNSVEPCSIETQGCYSTYIQECFELILEEIVNTGSTNSPYAVLIQHDQDCRIWKIHWQRGGNNSGPGHCITVFQNRVPGTINWRVDFTTHNVYAVPLNSTSAAA</sequence>
<protein>
    <submittedName>
        <fullName evidence="1">NS7c protein</fullName>
    </submittedName>
</protein>
<name>A0AB39AG30_9NIDO</name>
<accession>A0AB39AG30</accession>
<evidence type="ECO:0000313" key="1">
    <source>
        <dbReference type="EMBL" id="XDG24655.1"/>
    </source>
</evidence>
<dbReference type="EMBL" id="PP845497">
    <property type="protein sequence ID" value="XDG24655.1"/>
    <property type="molecule type" value="Genomic_RNA"/>
</dbReference>
<reference evidence="1" key="1">
    <citation type="submission" date="2024-05" db="EMBL/GenBank/DDBJ databases">
        <title>Avian Migration-Mediated Cross-Species Transmission and Recombination Shaping the Diversity of Gammacoronaviruses and Deltacoronaviruses.</title>
        <authorList>
            <person name="Han Y."/>
            <person name="Xu P."/>
            <person name="Xu Y."/>
            <person name="Wang Y."/>
            <person name="Hu J."/>
            <person name="Ma M."/>
            <person name="Li Z."/>
            <person name="Bo S."/>
            <person name="Zhao C."/>
            <person name="Ji L."/>
            <person name="Yuan Y."/>
            <person name="Zhao W."/>
            <person name="Wang J."/>
            <person name="Jin Q."/>
            <person name="Wu Z."/>
            <person name="He G."/>
        </authorList>
    </citation>
    <scope>NUCLEOTIDE SEQUENCE</scope>
    <source>
        <strain evidence="1">AvCs-DeltaCoV/SH22-SH221</strain>
    </source>
</reference>